<reference evidence="8" key="1">
    <citation type="submission" date="2023-01" db="EMBL/GenBank/DDBJ databases">
        <title>Genome assembly of the deep-sea coral Lophelia pertusa.</title>
        <authorList>
            <person name="Herrera S."/>
            <person name="Cordes E."/>
        </authorList>
    </citation>
    <scope>NUCLEOTIDE SEQUENCE</scope>
    <source>
        <strain evidence="8">USNM1676648</strain>
        <tissue evidence="8">Polyp</tissue>
    </source>
</reference>
<dbReference type="GO" id="GO:0043235">
    <property type="term" value="C:receptor complex"/>
    <property type="evidence" value="ECO:0007669"/>
    <property type="project" value="TreeGrafter"/>
</dbReference>
<feature type="domain" description="EGF-like" evidence="7">
    <location>
        <begin position="422"/>
        <end position="458"/>
    </location>
</feature>
<feature type="domain" description="EGF-like" evidence="7">
    <location>
        <begin position="342"/>
        <end position="378"/>
    </location>
</feature>
<dbReference type="GO" id="GO:0007219">
    <property type="term" value="P:Notch signaling pathway"/>
    <property type="evidence" value="ECO:0007669"/>
    <property type="project" value="TreeGrafter"/>
</dbReference>
<keyword evidence="1 6" id="KW-0245">EGF-like domain</keyword>
<dbReference type="SUPFAM" id="SSF57196">
    <property type="entry name" value="EGF/Laminin"/>
    <property type="match status" value="6"/>
</dbReference>
<dbReference type="PROSITE" id="PS00010">
    <property type="entry name" value="ASX_HYDROXYL"/>
    <property type="match status" value="5"/>
</dbReference>
<dbReference type="InterPro" id="IPR000152">
    <property type="entry name" value="EGF-type_Asp/Asn_hydroxyl_site"/>
</dbReference>
<feature type="domain" description="EGF-like" evidence="7">
    <location>
        <begin position="384"/>
        <end position="420"/>
    </location>
</feature>
<dbReference type="GO" id="GO:0005886">
    <property type="term" value="C:plasma membrane"/>
    <property type="evidence" value="ECO:0007669"/>
    <property type="project" value="TreeGrafter"/>
</dbReference>
<dbReference type="InterPro" id="IPR051355">
    <property type="entry name" value="Notch/Slit_guidance"/>
</dbReference>
<dbReference type="EMBL" id="MU826053">
    <property type="protein sequence ID" value="KAJ7381726.1"/>
    <property type="molecule type" value="Genomic_DNA"/>
</dbReference>
<dbReference type="AlphaFoldDB" id="A0A9W9ZHP1"/>
<feature type="disulfide bond" evidence="6">
    <location>
        <begin position="254"/>
        <end position="263"/>
    </location>
</feature>
<feature type="domain" description="EGF-like" evidence="7">
    <location>
        <begin position="304"/>
        <end position="340"/>
    </location>
</feature>
<dbReference type="CDD" id="cd00054">
    <property type="entry name" value="EGF_CA"/>
    <property type="match status" value="6"/>
</dbReference>
<dbReference type="Pfam" id="PF07645">
    <property type="entry name" value="EGF_CA"/>
    <property type="match status" value="4"/>
</dbReference>
<protein>
    <recommendedName>
        <fullName evidence="7">EGF-like domain-containing protein</fullName>
    </recommendedName>
</protein>
<comment type="caution">
    <text evidence="8">The sequence shown here is derived from an EMBL/GenBank/DDBJ whole genome shotgun (WGS) entry which is preliminary data.</text>
</comment>
<evidence type="ECO:0000256" key="6">
    <source>
        <dbReference type="PROSITE-ProRule" id="PRU00076"/>
    </source>
</evidence>
<dbReference type="FunFam" id="2.10.25.10:FF:000327">
    <property type="entry name" value="neurogenic locus notch homolog protein 4"/>
    <property type="match status" value="1"/>
</dbReference>
<dbReference type="GO" id="GO:0009986">
    <property type="term" value="C:cell surface"/>
    <property type="evidence" value="ECO:0007669"/>
    <property type="project" value="TreeGrafter"/>
</dbReference>
<keyword evidence="5" id="KW-0325">Glycoprotein</keyword>
<sequence length="510" mass="55034">EIIELSGTKDFYELPGTEITLYGYLKFCKPVYCPTCIRVPYLNVGESLETSVCLEARNPSKMWNCWKYKFSKKIKTPKKPGSYKIRAYSLLEYKCGTVPDNAKGIVLGTVNVGNPLYWLEGKTSFSVPQGGTISVKGCYKYCKQDIYCPRCIRQLYFHAGGAGSSACAAHINAGPDLDCKKHCVTRDVKVPNAPGKYNVRAYELLEYKCRANDFTGGARVGTVDVTDIDECKSGNPCKNGGVCHNTIGSYKCACQIGFTGKHCELDVDECLKNPCKNGGKCNNIDGGHSCTCIKGWTGKNCDTDVNECSGNPCKNNGKCVNLLGTYKCTCSSGFTGGNCEIDIDECLDTPCNNGGSCTNNGGGYSCSCTTEWTGKLCDEGKNINVDECGNSPCKNGGSCTNSDGGFSCSCVAGWGGKDCSEDVDECELFPCQNGGTCRNTAGGYVCECMPGWEGKDCEHDIDECASHFCQNEPAPHVLNDIAGYRCICPPGFGRLLLRPSAIHANPCYKR</sequence>
<dbReference type="PROSITE" id="PS01186">
    <property type="entry name" value="EGF_2"/>
    <property type="match status" value="5"/>
</dbReference>
<dbReference type="FunFam" id="2.10.25.10:FF:000125">
    <property type="entry name" value="Neurogenic locus notch protein-like"/>
    <property type="match status" value="3"/>
</dbReference>
<evidence type="ECO:0000256" key="3">
    <source>
        <dbReference type="ARBA" id="ARBA00022737"/>
    </source>
</evidence>
<dbReference type="OrthoDB" id="430340at2759"/>
<dbReference type="InterPro" id="IPR049883">
    <property type="entry name" value="NOTCH1_EGF-like"/>
</dbReference>
<organism evidence="8 9">
    <name type="scientific">Desmophyllum pertusum</name>
    <dbReference type="NCBI Taxonomy" id="174260"/>
    <lineage>
        <taxon>Eukaryota</taxon>
        <taxon>Metazoa</taxon>
        <taxon>Cnidaria</taxon>
        <taxon>Anthozoa</taxon>
        <taxon>Hexacorallia</taxon>
        <taxon>Scleractinia</taxon>
        <taxon>Caryophylliina</taxon>
        <taxon>Caryophylliidae</taxon>
        <taxon>Desmophyllum</taxon>
    </lineage>
</organism>
<evidence type="ECO:0000256" key="5">
    <source>
        <dbReference type="ARBA" id="ARBA00023180"/>
    </source>
</evidence>
<dbReference type="PROSITE" id="PS00022">
    <property type="entry name" value="EGF_1"/>
    <property type="match status" value="6"/>
</dbReference>
<keyword evidence="9" id="KW-1185">Reference proteome</keyword>
<gene>
    <name evidence="8" type="ORF">OS493_039345</name>
</gene>
<keyword evidence="2" id="KW-0732">Signal</keyword>
<evidence type="ECO:0000256" key="2">
    <source>
        <dbReference type="ARBA" id="ARBA00022729"/>
    </source>
</evidence>
<dbReference type="PROSITE" id="PS50026">
    <property type="entry name" value="EGF_3"/>
    <property type="match status" value="7"/>
</dbReference>
<keyword evidence="4 6" id="KW-1015">Disulfide bond</keyword>
<evidence type="ECO:0000256" key="4">
    <source>
        <dbReference type="ARBA" id="ARBA00023157"/>
    </source>
</evidence>
<dbReference type="FunFam" id="2.10.25.10:FF:000151">
    <property type="entry name" value="FAT atypical cadherin 4"/>
    <property type="match status" value="1"/>
</dbReference>
<dbReference type="Pfam" id="PF00008">
    <property type="entry name" value="EGF"/>
    <property type="match status" value="3"/>
</dbReference>
<evidence type="ECO:0000259" key="7">
    <source>
        <dbReference type="PROSITE" id="PS50026"/>
    </source>
</evidence>
<dbReference type="FunFam" id="2.10.25.10:FF:000321">
    <property type="entry name" value="Protein delta homolog 1"/>
    <property type="match status" value="1"/>
</dbReference>
<feature type="domain" description="EGF-like" evidence="7">
    <location>
        <begin position="266"/>
        <end position="302"/>
    </location>
</feature>
<dbReference type="PRINTS" id="PR00010">
    <property type="entry name" value="EGFBLOOD"/>
</dbReference>
<feature type="disulfide bond" evidence="6">
    <location>
        <begin position="448"/>
        <end position="457"/>
    </location>
</feature>
<feature type="domain" description="EGF-like" evidence="7">
    <location>
        <begin position="460"/>
        <end position="500"/>
    </location>
</feature>
<dbReference type="Gene3D" id="2.10.25.10">
    <property type="entry name" value="Laminin"/>
    <property type="match status" value="7"/>
</dbReference>
<accession>A0A9W9ZHP1</accession>
<dbReference type="Proteomes" id="UP001163046">
    <property type="component" value="Unassembled WGS sequence"/>
</dbReference>
<dbReference type="PANTHER" id="PTHR45836:SF13">
    <property type="entry name" value="PROTEIN CRUMBS"/>
    <property type="match status" value="1"/>
</dbReference>
<comment type="caution">
    <text evidence="6">Lacks conserved residue(s) required for the propagation of feature annotation.</text>
</comment>
<keyword evidence="3" id="KW-0677">Repeat</keyword>
<feature type="disulfide bond" evidence="6">
    <location>
        <begin position="330"/>
        <end position="339"/>
    </location>
</feature>
<dbReference type="InterPro" id="IPR018097">
    <property type="entry name" value="EGF_Ca-bd_CS"/>
</dbReference>
<feature type="disulfide bond" evidence="6">
    <location>
        <begin position="292"/>
        <end position="301"/>
    </location>
</feature>
<dbReference type="InterPro" id="IPR000742">
    <property type="entry name" value="EGF"/>
</dbReference>
<dbReference type="PANTHER" id="PTHR45836">
    <property type="entry name" value="SLIT HOMOLOG"/>
    <property type="match status" value="1"/>
</dbReference>
<dbReference type="SMART" id="SM00179">
    <property type="entry name" value="EGF_CA"/>
    <property type="match status" value="7"/>
</dbReference>
<dbReference type="GO" id="GO:0007411">
    <property type="term" value="P:axon guidance"/>
    <property type="evidence" value="ECO:0007669"/>
    <property type="project" value="TreeGrafter"/>
</dbReference>
<feature type="disulfide bond" evidence="6">
    <location>
        <begin position="469"/>
        <end position="486"/>
    </location>
</feature>
<evidence type="ECO:0000313" key="9">
    <source>
        <dbReference type="Proteomes" id="UP001163046"/>
    </source>
</evidence>
<evidence type="ECO:0000256" key="1">
    <source>
        <dbReference type="ARBA" id="ARBA00022536"/>
    </source>
</evidence>
<feature type="non-terminal residue" evidence="8">
    <location>
        <position position="1"/>
    </location>
</feature>
<name>A0A9W9ZHP1_9CNID</name>
<proteinExistence type="predicted"/>
<dbReference type="GO" id="GO:0005509">
    <property type="term" value="F:calcium ion binding"/>
    <property type="evidence" value="ECO:0007669"/>
    <property type="project" value="InterPro"/>
</dbReference>
<feature type="disulfide bond" evidence="6">
    <location>
        <begin position="368"/>
        <end position="377"/>
    </location>
</feature>
<feature type="disulfide bond" evidence="6">
    <location>
        <begin position="410"/>
        <end position="419"/>
    </location>
</feature>
<dbReference type="InterPro" id="IPR001881">
    <property type="entry name" value="EGF-like_Ca-bd_dom"/>
</dbReference>
<feature type="domain" description="EGF-like" evidence="7">
    <location>
        <begin position="227"/>
        <end position="264"/>
    </location>
</feature>
<dbReference type="PROSITE" id="PS01187">
    <property type="entry name" value="EGF_CA"/>
    <property type="match status" value="1"/>
</dbReference>
<evidence type="ECO:0000313" key="8">
    <source>
        <dbReference type="EMBL" id="KAJ7381726.1"/>
    </source>
</evidence>
<dbReference type="SMART" id="SM00181">
    <property type="entry name" value="EGF"/>
    <property type="match status" value="7"/>
</dbReference>